<dbReference type="EMBL" id="BORP01000001">
    <property type="protein sequence ID" value="GIO25511.1"/>
    <property type="molecule type" value="Genomic_DNA"/>
</dbReference>
<name>A0A920C4A7_9BACI</name>
<organism evidence="2 3">
    <name type="scientific">Ornithinibacillus bavariensis</name>
    <dbReference type="NCBI Taxonomy" id="545502"/>
    <lineage>
        <taxon>Bacteria</taxon>
        <taxon>Bacillati</taxon>
        <taxon>Bacillota</taxon>
        <taxon>Bacilli</taxon>
        <taxon>Bacillales</taxon>
        <taxon>Bacillaceae</taxon>
        <taxon>Ornithinibacillus</taxon>
    </lineage>
</organism>
<dbReference type="Pfam" id="PF14470">
    <property type="entry name" value="bPH_3"/>
    <property type="match status" value="1"/>
</dbReference>
<evidence type="ECO:0000259" key="1">
    <source>
        <dbReference type="Pfam" id="PF14470"/>
    </source>
</evidence>
<dbReference type="InterPro" id="IPR039519">
    <property type="entry name" value="YokE-like_PH"/>
</dbReference>
<dbReference type="Proteomes" id="UP000676917">
    <property type="component" value="Unassembled WGS sequence"/>
</dbReference>
<proteinExistence type="predicted"/>
<keyword evidence="3" id="KW-1185">Reference proteome</keyword>
<comment type="caution">
    <text evidence="2">The sequence shown here is derived from an EMBL/GenBank/DDBJ whole genome shotgun (WGS) entry which is preliminary data.</text>
</comment>
<accession>A0A920C4A7</accession>
<sequence>MKKLESVLFPGEYIKTKIAGTFEVKEKTGIEYKFGEFLATNKRLIWYTKYPFAHEEVEIHNYSEISRVDIDYSFFTFNSGVSMKIKWASHGDRQFFFENLNELIH</sequence>
<protein>
    <recommendedName>
        <fullName evidence="1">YokE-like PH domain-containing protein</fullName>
    </recommendedName>
</protein>
<feature type="domain" description="YokE-like PH" evidence="1">
    <location>
        <begin position="24"/>
        <end position="93"/>
    </location>
</feature>
<evidence type="ECO:0000313" key="2">
    <source>
        <dbReference type="EMBL" id="GIO25511.1"/>
    </source>
</evidence>
<reference evidence="2" key="1">
    <citation type="submission" date="2021-03" db="EMBL/GenBank/DDBJ databases">
        <title>Antimicrobial resistance genes in bacteria isolated from Japanese honey, and their potential for conferring macrolide and lincosamide resistance in the American foulbrood pathogen Paenibacillus larvae.</title>
        <authorList>
            <person name="Okamoto M."/>
            <person name="Kumagai M."/>
            <person name="Kanamori H."/>
            <person name="Takamatsu D."/>
        </authorList>
    </citation>
    <scope>NUCLEOTIDE SEQUENCE</scope>
    <source>
        <strain evidence="2">J43TS3</strain>
    </source>
</reference>
<gene>
    <name evidence="2" type="ORF">J43TS3_01220</name>
</gene>
<dbReference type="AlphaFoldDB" id="A0A920C4A7"/>
<evidence type="ECO:0000313" key="3">
    <source>
        <dbReference type="Proteomes" id="UP000676917"/>
    </source>
</evidence>
<dbReference type="RefSeq" id="WP_212919058.1">
    <property type="nucleotide sequence ID" value="NZ_BORP01000001.1"/>
</dbReference>